<dbReference type="InterPro" id="IPR001789">
    <property type="entry name" value="Sig_transdc_resp-reg_receiver"/>
</dbReference>
<feature type="domain" description="Histidine kinase" evidence="14">
    <location>
        <begin position="671"/>
        <end position="887"/>
    </location>
</feature>
<keyword evidence="12" id="KW-0175">Coiled coil</keyword>
<evidence type="ECO:0000256" key="5">
    <source>
        <dbReference type="ARBA" id="ARBA00022553"/>
    </source>
</evidence>
<dbReference type="InterPro" id="IPR013656">
    <property type="entry name" value="PAS_4"/>
</dbReference>
<evidence type="ECO:0000313" key="19">
    <source>
        <dbReference type="Proteomes" id="UP000239406"/>
    </source>
</evidence>
<dbReference type="CDD" id="cd17580">
    <property type="entry name" value="REC_2_DhkD-like"/>
    <property type="match status" value="1"/>
</dbReference>
<dbReference type="OrthoDB" id="8865843at2"/>
<dbReference type="SMART" id="SM00086">
    <property type="entry name" value="PAC"/>
    <property type="match status" value="2"/>
</dbReference>
<organism evidence="17 19">
    <name type="scientific">Caldimonas thermodepolymerans</name>
    <dbReference type="NCBI Taxonomy" id="215580"/>
    <lineage>
        <taxon>Bacteria</taxon>
        <taxon>Pseudomonadati</taxon>
        <taxon>Pseudomonadota</taxon>
        <taxon>Betaproteobacteria</taxon>
        <taxon>Burkholderiales</taxon>
        <taxon>Sphaerotilaceae</taxon>
        <taxon>Caldimonas</taxon>
    </lineage>
</organism>
<dbReference type="GO" id="GO:0000155">
    <property type="term" value="F:phosphorelay sensor kinase activity"/>
    <property type="evidence" value="ECO:0007669"/>
    <property type="project" value="InterPro"/>
</dbReference>
<dbReference type="CDD" id="cd18773">
    <property type="entry name" value="PDC1_HK_sensor"/>
    <property type="match status" value="1"/>
</dbReference>
<dbReference type="InterPro" id="IPR033479">
    <property type="entry name" value="dCache_1"/>
</dbReference>
<name>A0A2S5T4H0_9BURK</name>
<evidence type="ECO:0000259" key="16">
    <source>
        <dbReference type="PROSITE" id="PS50113"/>
    </source>
</evidence>
<evidence type="ECO:0000313" key="17">
    <source>
        <dbReference type="EMBL" id="PPE69777.1"/>
    </source>
</evidence>
<dbReference type="PROSITE" id="PS50110">
    <property type="entry name" value="RESPONSE_REGULATORY"/>
    <property type="match status" value="1"/>
</dbReference>
<dbReference type="Pfam" id="PF00512">
    <property type="entry name" value="HisKA"/>
    <property type="match status" value="1"/>
</dbReference>
<dbReference type="SMART" id="SM00448">
    <property type="entry name" value="REC"/>
    <property type="match status" value="1"/>
</dbReference>
<dbReference type="PANTHER" id="PTHR43547">
    <property type="entry name" value="TWO-COMPONENT HISTIDINE KINASE"/>
    <property type="match status" value="1"/>
</dbReference>
<feature type="domain" description="PAC" evidence="16">
    <location>
        <begin position="594"/>
        <end position="646"/>
    </location>
</feature>
<dbReference type="RefSeq" id="WP_104357526.1">
    <property type="nucleotide sequence ID" value="NZ_CALFFA010000032.1"/>
</dbReference>
<evidence type="ECO:0000256" key="4">
    <source>
        <dbReference type="ARBA" id="ARBA00022475"/>
    </source>
</evidence>
<dbReference type="Pfam" id="PF00072">
    <property type="entry name" value="Response_reg"/>
    <property type="match status" value="1"/>
</dbReference>
<dbReference type="InterPro" id="IPR000014">
    <property type="entry name" value="PAS"/>
</dbReference>
<comment type="caution">
    <text evidence="17">The sequence shown here is derived from an EMBL/GenBank/DDBJ whole genome shotgun (WGS) entry which is preliminary data.</text>
</comment>
<dbReference type="EMBL" id="PSNY01000009">
    <property type="protein sequence ID" value="PPE69777.1"/>
    <property type="molecule type" value="Genomic_DNA"/>
</dbReference>
<feature type="modified residue" description="4-aspartylphosphate" evidence="11">
    <location>
        <position position="954"/>
    </location>
</feature>
<dbReference type="PROSITE" id="PS50113">
    <property type="entry name" value="PAC"/>
    <property type="match status" value="2"/>
</dbReference>
<dbReference type="Pfam" id="PF02518">
    <property type="entry name" value="HATPase_c"/>
    <property type="match status" value="1"/>
</dbReference>
<evidence type="ECO:0000256" key="1">
    <source>
        <dbReference type="ARBA" id="ARBA00000085"/>
    </source>
</evidence>
<dbReference type="Proteomes" id="UP000294772">
    <property type="component" value="Unassembled WGS sequence"/>
</dbReference>
<dbReference type="InterPro" id="IPR011006">
    <property type="entry name" value="CheY-like_superfamily"/>
</dbReference>
<evidence type="ECO:0000259" key="14">
    <source>
        <dbReference type="PROSITE" id="PS50109"/>
    </source>
</evidence>
<evidence type="ECO:0000256" key="8">
    <source>
        <dbReference type="ARBA" id="ARBA00022777"/>
    </source>
</evidence>
<evidence type="ECO:0000256" key="9">
    <source>
        <dbReference type="ARBA" id="ARBA00022989"/>
    </source>
</evidence>
<protein>
    <recommendedName>
        <fullName evidence="3">histidine kinase</fullName>
        <ecNumber evidence="3">2.7.13.3</ecNumber>
    </recommendedName>
</protein>
<comment type="catalytic activity">
    <reaction evidence="1">
        <text>ATP + protein L-histidine = ADP + protein N-phospho-L-histidine.</text>
        <dbReference type="EC" id="2.7.13.3"/>
    </reaction>
</comment>
<keyword evidence="4" id="KW-1003">Cell membrane</keyword>
<keyword evidence="5 11" id="KW-0597">Phosphoprotein</keyword>
<dbReference type="SUPFAM" id="SSF52172">
    <property type="entry name" value="CheY-like"/>
    <property type="match status" value="1"/>
</dbReference>
<dbReference type="SMART" id="SM00387">
    <property type="entry name" value="HATPase_c"/>
    <property type="match status" value="1"/>
</dbReference>
<dbReference type="Gene3D" id="3.40.50.2300">
    <property type="match status" value="1"/>
</dbReference>
<keyword evidence="8 17" id="KW-0418">Kinase</keyword>
<dbReference type="EMBL" id="SLXF01000006">
    <property type="protein sequence ID" value="TCP06781.1"/>
    <property type="molecule type" value="Genomic_DNA"/>
</dbReference>
<dbReference type="CDD" id="cd18774">
    <property type="entry name" value="PDC2_HK_sensor"/>
    <property type="match status" value="1"/>
</dbReference>
<dbReference type="PANTHER" id="PTHR43547:SF2">
    <property type="entry name" value="HYBRID SIGNAL TRANSDUCTION HISTIDINE KINASE C"/>
    <property type="match status" value="1"/>
</dbReference>
<comment type="subcellular location">
    <subcellularLocation>
        <location evidence="2">Cell inner membrane</location>
        <topology evidence="2">Multi-pass membrane protein</topology>
    </subcellularLocation>
</comment>
<dbReference type="CDD" id="cd00082">
    <property type="entry name" value="HisKA"/>
    <property type="match status" value="1"/>
</dbReference>
<feature type="domain" description="PAC" evidence="16">
    <location>
        <begin position="458"/>
        <end position="510"/>
    </location>
</feature>
<dbReference type="AlphaFoldDB" id="A0A2S5T4H0"/>
<dbReference type="SMART" id="SM00388">
    <property type="entry name" value="HisKA"/>
    <property type="match status" value="1"/>
</dbReference>
<sequence length="1018" mass="110373">MSEPSRRLQDARARPADRAREAGRGWLKWPAASLRAYFVIVILVATVPQAAFVSYLIYQETVRARSQIEDGLRRTAHTFALAVEREIVSSIDALSILAQSDSLQAGDVRRFYLTLTRRPTMRDTWRSAYLVASDGTLLFSTDRPYGAPLGNVDGSPEFDQIKRTREPVVTDLVLGHDTDQLVTGIQVPVLVRGELRYVLGARITTHEWQALMRQASVPKGGFLSLFDANNRVIAHSLDAAPALGHETIPAHAGADGTPLRDAPLVAGTTYAAWHRVPPAGWGVGVGIAAEPFERSQLAAVAAAMGAGLLSLSLGLALALLVARQVTGPLQQLAKDGPQSAPGKIVVREIATLRDALVSSAEQREVARARLQAKADEFEALFTTIPIGLAIAQDPQCNVVLMNPALAAMFDDAPAREASRMEPSGTSPAGLPQVFRRGQELPAEQRPLQQACREGVELRDVELDIVHADGRTINVLAYAVPLLDPAGRPRGAIAAFADITERKRAEQRLIDAERQLRESQNLVELAQEAGHVGFFDYHFADDCMVWTSGLAKLFGIPQDQIDPRWNGWAQHVVSDDARAVRQAVDAALAQQAGQATFEFRAQRADGSIRWLASRVLLSYDEHGRPSRMIGVSVDVSDQKLAEQARAELIAREQAARRDAENANRAKDEFLAMLGHELRNPLGAIAAAVEVLNRVGAQNDTAQSARRIISRQTSHLANLMNDLLDMARATAGKINLNRQCMNLVQLVQRPLGALEVSGALKHHHVTVDLQDAWVMVDAMRFEQVVTNLLTNAVKYTPDGGSIHVRVGIDGNDAVLEVRDTGAGIPEALLPRVFDLFVQGERTLDRRQGGLGIGLTLVRRLVELHGGTVQAASPGPNLGSTFTVRLKRATPPVMAVSRPQAPLASRRHVVVVEDNEDARAAIENLLTLAGHRVTTAPDGETGLQKVLEETPDVALIDIGLPGLNGYEVAQRLRAVGHRTRLIALSGYGQPHDIERALTAGFDAHMVKPIDVAMLQNILAGT</sequence>
<evidence type="ECO:0000256" key="11">
    <source>
        <dbReference type="PROSITE-ProRule" id="PRU00169"/>
    </source>
</evidence>
<dbReference type="Gene3D" id="3.30.565.10">
    <property type="entry name" value="Histidine kinase-like ATPase, C-terminal domain"/>
    <property type="match status" value="1"/>
</dbReference>
<accession>A0A2S5T4H0</accession>
<dbReference type="GO" id="GO:0005886">
    <property type="term" value="C:plasma membrane"/>
    <property type="evidence" value="ECO:0007669"/>
    <property type="project" value="UniProtKB-SubCell"/>
</dbReference>
<feature type="domain" description="Response regulatory" evidence="15">
    <location>
        <begin position="905"/>
        <end position="1018"/>
    </location>
</feature>
<evidence type="ECO:0000256" key="3">
    <source>
        <dbReference type="ARBA" id="ARBA00012438"/>
    </source>
</evidence>
<dbReference type="Pfam" id="PF02743">
    <property type="entry name" value="dCache_1"/>
    <property type="match status" value="1"/>
</dbReference>
<gene>
    <name evidence="17" type="ORF">C1702_09845</name>
    <name evidence="18" type="ORF">EV676_106266</name>
</gene>
<feature type="coiled-coil region" evidence="12">
    <location>
        <begin position="501"/>
        <end position="528"/>
    </location>
</feature>
<evidence type="ECO:0000256" key="13">
    <source>
        <dbReference type="SAM" id="Phobius"/>
    </source>
</evidence>
<dbReference type="InterPro" id="IPR036890">
    <property type="entry name" value="HATPase_C_sf"/>
</dbReference>
<dbReference type="PRINTS" id="PR00344">
    <property type="entry name" value="BCTRLSENSOR"/>
</dbReference>
<reference evidence="17 19" key="1">
    <citation type="submission" date="2018-02" db="EMBL/GenBank/DDBJ databases">
        <title>Reclassifiation of [Polyangium] brachysporum DSM 7029 as Guopingzhaonella breviflexa gen. nov., sp. nov., a member of the family Comamonadaceae.</title>
        <authorList>
            <person name="Tang B."/>
        </authorList>
    </citation>
    <scope>NUCLEOTIDE SEQUENCE [LARGE SCALE GENOMIC DNA]</scope>
    <source>
        <strain evidence="17 19">DSM 15344</strain>
    </source>
</reference>
<evidence type="ECO:0000313" key="20">
    <source>
        <dbReference type="Proteomes" id="UP000294772"/>
    </source>
</evidence>
<dbReference type="NCBIfam" id="TIGR00229">
    <property type="entry name" value="sensory_box"/>
    <property type="match status" value="1"/>
</dbReference>
<dbReference type="InterPro" id="IPR003661">
    <property type="entry name" value="HisK_dim/P_dom"/>
</dbReference>
<evidence type="ECO:0000256" key="12">
    <source>
        <dbReference type="SAM" id="Coils"/>
    </source>
</evidence>
<dbReference type="Gene3D" id="3.30.450.20">
    <property type="entry name" value="PAS domain"/>
    <property type="match status" value="3"/>
</dbReference>
<dbReference type="PROSITE" id="PS50109">
    <property type="entry name" value="HIS_KIN"/>
    <property type="match status" value="1"/>
</dbReference>
<dbReference type="InterPro" id="IPR000700">
    <property type="entry name" value="PAS-assoc_C"/>
</dbReference>
<evidence type="ECO:0000256" key="7">
    <source>
        <dbReference type="ARBA" id="ARBA00022692"/>
    </source>
</evidence>
<dbReference type="InterPro" id="IPR003594">
    <property type="entry name" value="HATPase_dom"/>
</dbReference>
<evidence type="ECO:0000256" key="10">
    <source>
        <dbReference type="ARBA" id="ARBA00023136"/>
    </source>
</evidence>
<dbReference type="EC" id="2.7.13.3" evidence="3"/>
<dbReference type="InterPro" id="IPR035965">
    <property type="entry name" value="PAS-like_dom_sf"/>
</dbReference>
<dbReference type="InterPro" id="IPR001610">
    <property type="entry name" value="PAC"/>
</dbReference>
<dbReference type="SUPFAM" id="SSF55874">
    <property type="entry name" value="ATPase domain of HSP90 chaperone/DNA topoisomerase II/histidine kinase"/>
    <property type="match status" value="1"/>
</dbReference>
<dbReference type="CDD" id="cd00130">
    <property type="entry name" value="PAS"/>
    <property type="match status" value="2"/>
</dbReference>
<dbReference type="InterPro" id="IPR036097">
    <property type="entry name" value="HisK_dim/P_sf"/>
</dbReference>
<dbReference type="Gene3D" id="1.10.287.130">
    <property type="match status" value="1"/>
</dbReference>
<keyword evidence="9 13" id="KW-1133">Transmembrane helix</keyword>
<keyword evidence="19" id="KW-1185">Reference proteome</keyword>
<evidence type="ECO:0000256" key="6">
    <source>
        <dbReference type="ARBA" id="ARBA00022679"/>
    </source>
</evidence>
<feature type="transmembrane region" description="Helical" evidence="13">
    <location>
        <begin position="297"/>
        <end position="322"/>
    </location>
</feature>
<dbReference type="Pfam" id="PF08448">
    <property type="entry name" value="PAS_4"/>
    <property type="match status" value="1"/>
</dbReference>
<dbReference type="SUPFAM" id="SSF55785">
    <property type="entry name" value="PYP-like sensor domain (PAS domain)"/>
    <property type="match status" value="2"/>
</dbReference>
<dbReference type="InterPro" id="IPR005467">
    <property type="entry name" value="His_kinase_dom"/>
</dbReference>
<dbReference type="Proteomes" id="UP000239406">
    <property type="component" value="Unassembled WGS sequence"/>
</dbReference>
<dbReference type="SUPFAM" id="SSF47384">
    <property type="entry name" value="Homodimeric domain of signal transducing histidine kinase"/>
    <property type="match status" value="1"/>
</dbReference>
<keyword evidence="10 13" id="KW-0472">Membrane</keyword>
<feature type="transmembrane region" description="Helical" evidence="13">
    <location>
        <begin position="36"/>
        <end position="58"/>
    </location>
</feature>
<evidence type="ECO:0000259" key="15">
    <source>
        <dbReference type="PROSITE" id="PS50110"/>
    </source>
</evidence>
<reference evidence="18 20" key="2">
    <citation type="submission" date="2019-03" db="EMBL/GenBank/DDBJ databases">
        <title>Genomic Encyclopedia of Type Strains, Phase IV (KMG-IV): sequencing the most valuable type-strain genomes for metagenomic binning, comparative biology and taxonomic classification.</title>
        <authorList>
            <person name="Goeker M."/>
        </authorList>
    </citation>
    <scope>NUCLEOTIDE SEQUENCE [LARGE SCALE GENOMIC DNA]</scope>
    <source>
        <strain evidence="18 20">DSM 15264</strain>
    </source>
</reference>
<keyword evidence="7 13" id="KW-0812">Transmembrane</keyword>
<keyword evidence="6" id="KW-0808">Transferase</keyword>
<dbReference type="InterPro" id="IPR013655">
    <property type="entry name" value="PAS_fold_3"/>
</dbReference>
<dbReference type="Pfam" id="PF08447">
    <property type="entry name" value="PAS_3"/>
    <property type="match status" value="1"/>
</dbReference>
<dbReference type="InterPro" id="IPR004358">
    <property type="entry name" value="Sig_transdc_His_kin-like_C"/>
</dbReference>
<evidence type="ECO:0000256" key="2">
    <source>
        <dbReference type="ARBA" id="ARBA00004429"/>
    </source>
</evidence>
<dbReference type="Gene3D" id="2.10.70.100">
    <property type="match status" value="1"/>
</dbReference>
<proteinExistence type="predicted"/>
<evidence type="ECO:0000313" key="18">
    <source>
        <dbReference type="EMBL" id="TCP06781.1"/>
    </source>
</evidence>
<dbReference type="FunFam" id="3.30.565.10:FF:000006">
    <property type="entry name" value="Sensor histidine kinase WalK"/>
    <property type="match status" value="1"/>
</dbReference>